<dbReference type="OrthoDB" id="5295771at2759"/>
<comment type="caution">
    <text evidence="7">The sequence shown here is derived from an EMBL/GenBank/DDBJ whole genome shotgun (WGS) entry which is preliminary data.</text>
</comment>
<feature type="compositionally biased region" description="Polar residues" evidence="6">
    <location>
        <begin position="34"/>
        <end position="43"/>
    </location>
</feature>
<dbReference type="InterPro" id="IPR002838">
    <property type="entry name" value="AIM24"/>
</dbReference>
<keyword evidence="8" id="KW-1185">Reference proteome</keyword>
<reference evidence="7 8" key="1">
    <citation type="submission" date="2019-06" db="EMBL/GenBank/DDBJ databases">
        <title>A chromosomal-level reference genome of Carpinus fangiana (Coryloideae, Betulaceae).</title>
        <authorList>
            <person name="Yang X."/>
            <person name="Wang Z."/>
            <person name="Zhang L."/>
            <person name="Hao G."/>
            <person name="Liu J."/>
            <person name="Yang Y."/>
        </authorList>
    </citation>
    <scope>NUCLEOTIDE SEQUENCE [LARGE SCALE GENOMIC DNA]</scope>
    <source>
        <strain evidence="7">Cfa_2016G</strain>
        <tissue evidence="7">Leaf</tissue>
    </source>
</reference>
<dbReference type="SUPFAM" id="SSF51219">
    <property type="entry name" value="TRAP-like"/>
    <property type="match status" value="1"/>
</dbReference>
<keyword evidence="5" id="KW-0496">Mitochondrion</keyword>
<evidence type="ECO:0000256" key="2">
    <source>
        <dbReference type="ARBA" id="ARBA00009322"/>
    </source>
</evidence>
<evidence type="ECO:0000313" key="8">
    <source>
        <dbReference type="Proteomes" id="UP000327013"/>
    </source>
</evidence>
<proteinExistence type="inferred from homology"/>
<organism evidence="7 8">
    <name type="scientific">Carpinus fangiana</name>
    <dbReference type="NCBI Taxonomy" id="176857"/>
    <lineage>
        <taxon>Eukaryota</taxon>
        <taxon>Viridiplantae</taxon>
        <taxon>Streptophyta</taxon>
        <taxon>Embryophyta</taxon>
        <taxon>Tracheophyta</taxon>
        <taxon>Spermatophyta</taxon>
        <taxon>Magnoliopsida</taxon>
        <taxon>eudicotyledons</taxon>
        <taxon>Gunneridae</taxon>
        <taxon>Pentapetalae</taxon>
        <taxon>rosids</taxon>
        <taxon>fabids</taxon>
        <taxon>Fagales</taxon>
        <taxon>Betulaceae</taxon>
        <taxon>Carpinus</taxon>
    </lineage>
</organism>
<dbReference type="GO" id="GO:0005743">
    <property type="term" value="C:mitochondrial inner membrane"/>
    <property type="evidence" value="ECO:0007669"/>
    <property type="project" value="TreeGrafter"/>
</dbReference>
<evidence type="ECO:0000256" key="6">
    <source>
        <dbReference type="SAM" id="MobiDB-lite"/>
    </source>
</evidence>
<evidence type="ECO:0000256" key="4">
    <source>
        <dbReference type="ARBA" id="ARBA00022946"/>
    </source>
</evidence>
<keyword evidence="4" id="KW-0809">Transit peptide</keyword>
<dbReference type="Gene3D" id="3.60.160.10">
    <property type="entry name" value="Mitochondrial biogenesis AIM24"/>
    <property type="match status" value="1"/>
</dbReference>
<name>A0A5N6KU34_9ROSI</name>
<gene>
    <name evidence="7" type="ORF">FH972_022888</name>
</gene>
<evidence type="ECO:0000256" key="1">
    <source>
        <dbReference type="ARBA" id="ARBA00004173"/>
    </source>
</evidence>
<dbReference type="Pfam" id="PF01987">
    <property type="entry name" value="AIM24"/>
    <property type="match status" value="1"/>
</dbReference>
<feature type="compositionally biased region" description="Low complexity" evidence="6">
    <location>
        <begin position="44"/>
        <end position="58"/>
    </location>
</feature>
<protein>
    <recommendedName>
        <fullName evidence="3">Altered inheritance of mitochondria protein 24, mitochondrial</fullName>
    </recommendedName>
</protein>
<comment type="subcellular location">
    <subcellularLocation>
        <location evidence="1">Mitochondrion</location>
    </subcellularLocation>
</comment>
<evidence type="ECO:0000313" key="7">
    <source>
        <dbReference type="EMBL" id="KAB8345833.1"/>
    </source>
</evidence>
<dbReference type="EMBL" id="VIBQ01000013">
    <property type="protein sequence ID" value="KAB8345833.1"/>
    <property type="molecule type" value="Genomic_DNA"/>
</dbReference>
<dbReference type="InterPro" id="IPR036983">
    <property type="entry name" value="AIM24_sf"/>
</dbReference>
<dbReference type="PANTHER" id="PTHR36959">
    <property type="entry name" value="ALTERED INHERITANCE OF MITOCHONDRIA PROTEIN 24, MITOCHONDRIAL"/>
    <property type="match status" value="1"/>
</dbReference>
<dbReference type="GO" id="GO:0007007">
    <property type="term" value="P:inner mitochondrial membrane organization"/>
    <property type="evidence" value="ECO:0007669"/>
    <property type="project" value="TreeGrafter"/>
</dbReference>
<evidence type="ECO:0000256" key="3">
    <source>
        <dbReference type="ARBA" id="ARBA00013287"/>
    </source>
</evidence>
<comment type="similarity">
    <text evidence="2">Belongs to the AIM24 family.</text>
</comment>
<accession>A0A5N6KU34</accession>
<dbReference type="AlphaFoldDB" id="A0A5N6KU34"/>
<dbReference type="InterPro" id="IPR016031">
    <property type="entry name" value="Trp_RNA-bd_attenuator-like_dom"/>
</dbReference>
<dbReference type="Proteomes" id="UP000327013">
    <property type="component" value="Unassembled WGS sequence"/>
</dbReference>
<evidence type="ECO:0000256" key="5">
    <source>
        <dbReference type="ARBA" id="ARBA00023128"/>
    </source>
</evidence>
<feature type="region of interest" description="Disordered" evidence="6">
    <location>
        <begin position="34"/>
        <end position="59"/>
    </location>
</feature>
<sequence>MSRQATRLLQHGRCSTISSCTTFRRSLQIQATPSTTAPSLTGITTPASSSTSTSTPSARFEVLGSGPSSLLHVALSASQPLYTRRGSLIALHGSSNPSDAVSTLSPLAPWLRAPLGVPFLYQSVTSASPISLLVGTRSPSTTFAVLNMDGREDWVVASRKGLVAWCGERLTVSPRLSTSLGVAHWGQQTITGRGLVALAGTGGVYSVVLAQGEQYIAAPANVLAYSAGSGGNINRPEPYRLRSTTLRLAVPNLVGMLPVTRFTTAMRDTETYRFFMKMAFRIRTWARRSLWGDRLFIRFTGPGTVLVQSRPGKLVDVLDEREINEVMDSPADGLVQAERARIKEGSEQETVLRPAPKIREASVKRDGTVKID</sequence>
<dbReference type="PANTHER" id="PTHR36959:SF2">
    <property type="entry name" value="ALTERED INHERITANCE OF MITOCHONDRIA PROTEIN 24, MITOCHONDRIAL"/>
    <property type="match status" value="1"/>
</dbReference>